<organism evidence="2">
    <name type="scientific">marine sediment metagenome</name>
    <dbReference type="NCBI Taxonomy" id="412755"/>
    <lineage>
        <taxon>unclassified sequences</taxon>
        <taxon>metagenomes</taxon>
        <taxon>ecological metagenomes</taxon>
    </lineage>
</organism>
<accession>A0A0F9UFI6</accession>
<dbReference type="AlphaFoldDB" id="A0A0F9UFI6"/>
<proteinExistence type="predicted"/>
<sequence length="150" mass="17317">MTRHLDLSPLTAALEGAARNHAEARRREAQRDLSRLELAMLLRRFGLEERARSDAVAKDDAANIPAAEAETLRAKVRAELGLLARLARRRDPRYDINRHIAVMRLARWLEGGRSWQTRETEPGSGRSKNQRFRRAVARRPTRQFQRPTLF</sequence>
<dbReference type="EMBL" id="LAZR01000098">
    <property type="protein sequence ID" value="KKN91970.1"/>
    <property type="molecule type" value="Genomic_DNA"/>
</dbReference>
<feature type="region of interest" description="Disordered" evidence="1">
    <location>
        <begin position="116"/>
        <end position="150"/>
    </location>
</feature>
<comment type="caution">
    <text evidence="2">The sequence shown here is derived from an EMBL/GenBank/DDBJ whole genome shotgun (WGS) entry which is preliminary data.</text>
</comment>
<feature type="compositionally biased region" description="Basic residues" evidence="1">
    <location>
        <begin position="128"/>
        <end position="141"/>
    </location>
</feature>
<gene>
    <name evidence="2" type="ORF">LCGC14_0212510</name>
</gene>
<evidence type="ECO:0000256" key="1">
    <source>
        <dbReference type="SAM" id="MobiDB-lite"/>
    </source>
</evidence>
<evidence type="ECO:0000313" key="2">
    <source>
        <dbReference type="EMBL" id="KKN91970.1"/>
    </source>
</evidence>
<reference evidence="2" key="1">
    <citation type="journal article" date="2015" name="Nature">
        <title>Complex archaea that bridge the gap between prokaryotes and eukaryotes.</title>
        <authorList>
            <person name="Spang A."/>
            <person name="Saw J.H."/>
            <person name="Jorgensen S.L."/>
            <person name="Zaremba-Niedzwiedzka K."/>
            <person name="Martijn J."/>
            <person name="Lind A.E."/>
            <person name="van Eijk R."/>
            <person name="Schleper C."/>
            <person name="Guy L."/>
            <person name="Ettema T.J."/>
        </authorList>
    </citation>
    <scope>NUCLEOTIDE SEQUENCE</scope>
</reference>
<protein>
    <submittedName>
        <fullName evidence="2">Uncharacterized protein</fullName>
    </submittedName>
</protein>
<name>A0A0F9UFI6_9ZZZZ</name>